<accession>A0A917XTF2</accession>
<dbReference type="Proteomes" id="UP000600365">
    <property type="component" value="Unassembled WGS sequence"/>
</dbReference>
<proteinExistence type="predicted"/>
<organism evidence="1 2">
    <name type="scientific">Streptomyces albiflavescens</name>
    <dbReference type="NCBI Taxonomy" id="1623582"/>
    <lineage>
        <taxon>Bacteria</taxon>
        <taxon>Bacillati</taxon>
        <taxon>Actinomycetota</taxon>
        <taxon>Actinomycetes</taxon>
        <taxon>Kitasatosporales</taxon>
        <taxon>Streptomycetaceae</taxon>
        <taxon>Streptomyces</taxon>
    </lineage>
</organism>
<reference evidence="1 2" key="1">
    <citation type="journal article" date="2014" name="Int. J. Syst. Evol. Microbiol.">
        <title>Complete genome sequence of Corynebacterium casei LMG S-19264T (=DSM 44701T), isolated from a smear-ripened cheese.</title>
        <authorList>
            <consortium name="US DOE Joint Genome Institute (JGI-PGF)"/>
            <person name="Walter F."/>
            <person name="Albersmeier A."/>
            <person name="Kalinowski J."/>
            <person name="Ruckert C."/>
        </authorList>
    </citation>
    <scope>NUCLEOTIDE SEQUENCE [LARGE SCALE GENOMIC DNA]</scope>
    <source>
        <strain evidence="1 2">CGMCC 4.7111</strain>
    </source>
</reference>
<evidence type="ECO:0000313" key="2">
    <source>
        <dbReference type="Proteomes" id="UP000600365"/>
    </source>
</evidence>
<name>A0A917XTF2_9ACTN</name>
<protein>
    <submittedName>
        <fullName evidence="1">Uncharacterized protein</fullName>
    </submittedName>
</protein>
<sequence>MARPGAPWNGGAMATNDYDRVRLGIEAMTAYISGNNLMTKYMMERAESDGNLDQVADGATALCALLLRQMAGMTGKSEQEILQEIARGLNRTEQQEH</sequence>
<evidence type="ECO:0000313" key="1">
    <source>
        <dbReference type="EMBL" id="GGN51023.1"/>
    </source>
</evidence>
<comment type="caution">
    <text evidence="1">The sequence shown here is derived from an EMBL/GenBank/DDBJ whole genome shotgun (WGS) entry which is preliminary data.</text>
</comment>
<dbReference type="EMBL" id="BMMM01000001">
    <property type="protein sequence ID" value="GGN51023.1"/>
    <property type="molecule type" value="Genomic_DNA"/>
</dbReference>
<gene>
    <name evidence="1" type="ORF">GCM10011579_006430</name>
</gene>
<dbReference type="AlphaFoldDB" id="A0A917XTF2"/>
<keyword evidence="2" id="KW-1185">Reference proteome</keyword>